<organism evidence="1">
    <name type="scientific">Zea mays</name>
    <name type="common">Maize</name>
    <dbReference type="NCBI Taxonomy" id="4577"/>
    <lineage>
        <taxon>Eukaryota</taxon>
        <taxon>Viridiplantae</taxon>
        <taxon>Streptophyta</taxon>
        <taxon>Embryophyta</taxon>
        <taxon>Tracheophyta</taxon>
        <taxon>Spermatophyta</taxon>
        <taxon>Magnoliopsida</taxon>
        <taxon>Liliopsida</taxon>
        <taxon>Poales</taxon>
        <taxon>Poaceae</taxon>
        <taxon>PACMAD clade</taxon>
        <taxon>Panicoideae</taxon>
        <taxon>Andropogonodae</taxon>
        <taxon>Andropogoneae</taxon>
        <taxon>Tripsacinae</taxon>
        <taxon>Zea</taxon>
    </lineage>
</organism>
<name>A0A1D6PXM3_MAIZE</name>
<gene>
    <name evidence="1" type="ORF">ZEAMMB73_Zm00001d049736</name>
</gene>
<sequence length="75" mass="7980">KCVRCRRTRFWLSALVSPAPPVWTTACSGFASSSHPPLVPLRSGVLRLPTKISNFPSNPSPVAASSEGVCITLTD</sequence>
<proteinExistence type="predicted"/>
<dbReference type="AlphaFoldDB" id="A0A1D6PXM3"/>
<evidence type="ECO:0000313" key="1">
    <source>
        <dbReference type="EMBL" id="AQK51244.1"/>
    </source>
</evidence>
<accession>A0A1D6PXM3</accession>
<protein>
    <submittedName>
        <fullName evidence="1">RING/FYVE/PHD-type zinc finger family protein</fullName>
    </submittedName>
</protein>
<reference evidence="1" key="1">
    <citation type="submission" date="2015-12" db="EMBL/GenBank/DDBJ databases">
        <title>Update maize B73 reference genome by single molecule sequencing technologies.</title>
        <authorList>
            <consortium name="Maize Genome Sequencing Project"/>
            <person name="Ware D."/>
        </authorList>
    </citation>
    <scope>NUCLEOTIDE SEQUENCE</scope>
    <source>
        <tissue evidence="1">Seedling</tissue>
    </source>
</reference>
<dbReference type="EMBL" id="CM000780">
    <property type="protein sequence ID" value="AQK51244.1"/>
    <property type="molecule type" value="Genomic_DNA"/>
</dbReference>
<feature type="non-terminal residue" evidence="1">
    <location>
        <position position="1"/>
    </location>
</feature>